<organism evidence="2 3">
    <name type="scientific">[Torrubiella] hemipterigena</name>
    <dbReference type="NCBI Taxonomy" id="1531966"/>
    <lineage>
        <taxon>Eukaryota</taxon>
        <taxon>Fungi</taxon>
        <taxon>Dikarya</taxon>
        <taxon>Ascomycota</taxon>
        <taxon>Pezizomycotina</taxon>
        <taxon>Sordariomycetes</taxon>
        <taxon>Hypocreomycetidae</taxon>
        <taxon>Hypocreales</taxon>
        <taxon>Clavicipitaceae</taxon>
        <taxon>Clavicipitaceae incertae sedis</taxon>
        <taxon>'Torrubiella' clade</taxon>
    </lineage>
</organism>
<sequence length="485" mass="53110">MGARAVSPGGALLRKSRVFAMPKPLSEPKVTNLAEHKSPTMTKQHPLHQTLTSPLASREKGDWGLKRPFPLKTTLNTSTPMIRIKELDTVENVTDFASAADHSLSLEKFQEMRISMVLPRERGERGLSSRSEMWPKSVFEEENDTSTVRGEGGERRWKFQGPWLARMTDGEFAQYLDKKVRPKRAQFRALLKQKLAEDITDRQAKNAKDAGEPAPAKFQPKDISPQEFTEFLRSLRNDRATLYALVSNFLDLAPLGRPVGIVQSLQSMATYRNIASENPFAKSGPPNSHPSAGISYLRTDAYLENHPVYGPQGRKTPVLARVLYPRQGGASAKFGVGGFVANSPPGDNAFNARMHGRGRTSKPAVLAGVMQLDIDTVGGAKAYVEVSNATVDPSGKVMLQLKESSSEAQVVAKEGKGAAQIYHDKATEKYVAPLLDASNQGDDGNRASRMNRVITEMLEDEMQQGSGAKQVSSSEAYGLGSVKKE</sequence>
<dbReference type="InterPro" id="IPR016712">
    <property type="entry name" value="Rbsml_bS1m-like"/>
</dbReference>
<dbReference type="HOGENOM" id="CLU_024465_0_0_1"/>
<name>A0A0A1THN3_9HYPO</name>
<dbReference type="Pfam" id="PF11709">
    <property type="entry name" value="Mit_ribos_Mrp51"/>
    <property type="match status" value="1"/>
</dbReference>
<dbReference type="AlphaFoldDB" id="A0A0A1THN3"/>
<dbReference type="GO" id="GO:0003735">
    <property type="term" value="F:structural constituent of ribosome"/>
    <property type="evidence" value="ECO:0007669"/>
    <property type="project" value="TreeGrafter"/>
</dbReference>
<dbReference type="STRING" id="1531966.A0A0A1THN3"/>
<feature type="compositionally biased region" description="Polar residues" evidence="1">
    <location>
        <begin position="39"/>
        <end position="55"/>
    </location>
</feature>
<dbReference type="GO" id="GO:0070124">
    <property type="term" value="P:mitochondrial translational initiation"/>
    <property type="evidence" value="ECO:0007669"/>
    <property type="project" value="TreeGrafter"/>
</dbReference>
<feature type="region of interest" description="Disordered" evidence="1">
    <location>
        <begin position="37"/>
        <end position="63"/>
    </location>
</feature>
<evidence type="ECO:0000313" key="3">
    <source>
        <dbReference type="Proteomes" id="UP000039046"/>
    </source>
</evidence>
<accession>A0A0A1THN3</accession>
<feature type="compositionally biased region" description="Polar residues" evidence="1">
    <location>
        <begin position="463"/>
        <end position="475"/>
    </location>
</feature>
<dbReference type="Proteomes" id="UP000039046">
    <property type="component" value="Unassembled WGS sequence"/>
</dbReference>
<dbReference type="EMBL" id="CDHN01000003">
    <property type="protein sequence ID" value="CEJ90035.1"/>
    <property type="molecule type" value="Genomic_DNA"/>
</dbReference>
<dbReference type="PANTHER" id="PTHR28058">
    <property type="entry name" value="37S RIBOSOMAL PROTEIN MRP51, MITOCHONDRIAL"/>
    <property type="match status" value="1"/>
</dbReference>
<gene>
    <name evidence="2" type="ORF">VHEMI05845</name>
</gene>
<evidence type="ECO:0000256" key="1">
    <source>
        <dbReference type="SAM" id="MobiDB-lite"/>
    </source>
</evidence>
<keyword evidence="3" id="KW-1185">Reference proteome</keyword>
<dbReference type="OrthoDB" id="3913595at2759"/>
<dbReference type="GO" id="GO:0005763">
    <property type="term" value="C:mitochondrial small ribosomal subunit"/>
    <property type="evidence" value="ECO:0007669"/>
    <property type="project" value="TreeGrafter"/>
</dbReference>
<dbReference type="PANTHER" id="PTHR28058:SF1">
    <property type="entry name" value="SMALL RIBOSOMAL SUBUNIT PROTEIN BS1M"/>
    <property type="match status" value="1"/>
</dbReference>
<reference evidence="2 3" key="1">
    <citation type="journal article" date="2015" name="Genome Announc.">
        <title>Draft Genome Sequence and Gene Annotation of the Entomopathogenic Fungus Verticillium hemipterigenum.</title>
        <authorList>
            <person name="Horn F."/>
            <person name="Habel A."/>
            <person name="Scharf D.H."/>
            <person name="Dworschak J."/>
            <person name="Brakhage A.A."/>
            <person name="Guthke R."/>
            <person name="Hertweck C."/>
            <person name="Linde J."/>
        </authorList>
    </citation>
    <scope>NUCLEOTIDE SEQUENCE [LARGE SCALE GENOMIC DNA]</scope>
</reference>
<proteinExistence type="predicted"/>
<protein>
    <submittedName>
        <fullName evidence="2">Uncharacterized protein</fullName>
    </submittedName>
</protein>
<evidence type="ECO:0000313" key="2">
    <source>
        <dbReference type="EMBL" id="CEJ90035.1"/>
    </source>
</evidence>
<feature type="region of interest" description="Disordered" evidence="1">
    <location>
        <begin position="457"/>
        <end position="485"/>
    </location>
</feature>